<name>A0A5B7AXA8_DAVIN</name>
<gene>
    <name evidence="8" type="ORF">Din_030700</name>
</gene>
<comment type="catalytic activity">
    <reaction evidence="5">
        <text>L-threonyl-[protein] + ATP = O-phospho-L-threonyl-[protein] + ADP + H(+)</text>
        <dbReference type="Rhea" id="RHEA:46608"/>
        <dbReference type="Rhea" id="RHEA-COMP:11060"/>
        <dbReference type="Rhea" id="RHEA-COMP:11605"/>
        <dbReference type="ChEBI" id="CHEBI:15378"/>
        <dbReference type="ChEBI" id="CHEBI:30013"/>
        <dbReference type="ChEBI" id="CHEBI:30616"/>
        <dbReference type="ChEBI" id="CHEBI:61977"/>
        <dbReference type="ChEBI" id="CHEBI:456216"/>
        <dbReference type="EC" id="2.7.11.1"/>
    </reaction>
</comment>
<evidence type="ECO:0000256" key="4">
    <source>
        <dbReference type="ARBA" id="ARBA00022840"/>
    </source>
</evidence>
<protein>
    <recommendedName>
        <fullName evidence="7">Protein kinase domain-containing protein</fullName>
    </recommendedName>
</protein>
<dbReference type="SMART" id="SM00220">
    <property type="entry name" value="S_TKc"/>
    <property type="match status" value="1"/>
</dbReference>
<keyword evidence="4" id="KW-0067">ATP-binding</keyword>
<sequence length="329" mass="36985">MDFKVGEVESGVETAKKPDTADLGLKANDVGSISNKDMFLRADKIDFKSWDIQLEKHLSRVWSRDREVQTKKEEWEIDLAKLDIRSVIAHGTYGTVYRGVYDGQDVAVKVLDWGEDGIATAAETTALRSSFRQEVAVWHKLDHPNVTKFVGASMGTSNLKIPLNSTSIDGHNSLPSRACCVVVEYLPGGTLKKYLIRNWRKKLAFKIVIQLALDLSRGLSYLHSEKIVHRDVKTENMLLDPQRTLKIADFGVARVEAQNPRDMTGETGTLGYMAPEVLDGKPYNRKCDVYSFGICLWEIYCCDMPYPDLSFAEVSSAVVRQVCPLYLQN</sequence>
<accession>A0A5B7AXA8</accession>
<dbReference type="Pfam" id="PF07714">
    <property type="entry name" value="PK_Tyr_Ser-Thr"/>
    <property type="match status" value="1"/>
</dbReference>
<dbReference type="InterPro" id="IPR051681">
    <property type="entry name" value="Ser/Thr_Kinases-Pseudokinases"/>
</dbReference>
<dbReference type="InterPro" id="IPR000719">
    <property type="entry name" value="Prot_kinase_dom"/>
</dbReference>
<evidence type="ECO:0000256" key="2">
    <source>
        <dbReference type="ARBA" id="ARBA00022741"/>
    </source>
</evidence>
<evidence type="ECO:0000259" key="7">
    <source>
        <dbReference type="PROSITE" id="PS50011"/>
    </source>
</evidence>
<dbReference type="PANTHER" id="PTHR44329:SF274">
    <property type="entry name" value="DUAL-SPECIFICITY KINASE TKL-PL-4 FAMILY"/>
    <property type="match status" value="1"/>
</dbReference>
<reference evidence="8" key="1">
    <citation type="submission" date="2019-08" db="EMBL/GenBank/DDBJ databases">
        <title>Reference gene set and small RNA set construction with multiple tissues from Davidia involucrata Baill.</title>
        <authorList>
            <person name="Yang H."/>
            <person name="Zhou C."/>
            <person name="Li G."/>
            <person name="Wang J."/>
            <person name="Gao P."/>
            <person name="Wang M."/>
            <person name="Wang R."/>
            <person name="Zhao Y."/>
        </authorList>
    </citation>
    <scope>NUCLEOTIDE SEQUENCE</scope>
    <source>
        <tissue evidence="8">Mixed with DoveR01_LX</tissue>
    </source>
</reference>
<keyword evidence="1" id="KW-0808">Transferase</keyword>
<keyword evidence="3" id="KW-0418">Kinase</keyword>
<dbReference type="AlphaFoldDB" id="A0A5B7AXA8"/>
<evidence type="ECO:0000256" key="3">
    <source>
        <dbReference type="ARBA" id="ARBA00022777"/>
    </source>
</evidence>
<dbReference type="PANTHER" id="PTHR44329">
    <property type="entry name" value="SERINE/THREONINE-PROTEIN KINASE TNNI3K-RELATED"/>
    <property type="match status" value="1"/>
</dbReference>
<dbReference type="EMBL" id="GHES01030700">
    <property type="protein sequence ID" value="MPA61259.1"/>
    <property type="molecule type" value="Transcribed_RNA"/>
</dbReference>
<dbReference type="GO" id="GO:0004674">
    <property type="term" value="F:protein serine/threonine kinase activity"/>
    <property type="evidence" value="ECO:0007669"/>
    <property type="project" value="UniProtKB-EC"/>
</dbReference>
<dbReference type="SUPFAM" id="SSF56112">
    <property type="entry name" value="Protein kinase-like (PK-like)"/>
    <property type="match status" value="1"/>
</dbReference>
<evidence type="ECO:0000256" key="1">
    <source>
        <dbReference type="ARBA" id="ARBA00022679"/>
    </source>
</evidence>
<dbReference type="GO" id="GO:0005886">
    <property type="term" value="C:plasma membrane"/>
    <property type="evidence" value="ECO:0007669"/>
    <property type="project" value="TreeGrafter"/>
</dbReference>
<dbReference type="Gene3D" id="1.10.510.10">
    <property type="entry name" value="Transferase(Phosphotransferase) domain 1"/>
    <property type="match status" value="1"/>
</dbReference>
<proteinExistence type="predicted"/>
<dbReference type="InterPro" id="IPR008271">
    <property type="entry name" value="Ser/Thr_kinase_AS"/>
</dbReference>
<evidence type="ECO:0000256" key="5">
    <source>
        <dbReference type="ARBA" id="ARBA00047899"/>
    </source>
</evidence>
<dbReference type="PROSITE" id="PS50011">
    <property type="entry name" value="PROTEIN_KINASE_DOM"/>
    <property type="match status" value="1"/>
</dbReference>
<dbReference type="GO" id="GO:0005524">
    <property type="term" value="F:ATP binding"/>
    <property type="evidence" value="ECO:0007669"/>
    <property type="project" value="UniProtKB-KW"/>
</dbReference>
<dbReference type="InterPro" id="IPR011009">
    <property type="entry name" value="Kinase-like_dom_sf"/>
</dbReference>
<keyword evidence="2" id="KW-0547">Nucleotide-binding</keyword>
<dbReference type="Gene3D" id="3.30.200.20">
    <property type="entry name" value="Phosphorylase Kinase, domain 1"/>
    <property type="match status" value="1"/>
</dbReference>
<dbReference type="PROSITE" id="PS00108">
    <property type="entry name" value="PROTEIN_KINASE_ST"/>
    <property type="match status" value="1"/>
</dbReference>
<evidence type="ECO:0000313" key="8">
    <source>
        <dbReference type="EMBL" id="MPA61259.1"/>
    </source>
</evidence>
<feature type="domain" description="Protein kinase" evidence="7">
    <location>
        <begin position="82"/>
        <end position="329"/>
    </location>
</feature>
<organism evidence="8">
    <name type="scientific">Davidia involucrata</name>
    <name type="common">Dove tree</name>
    <dbReference type="NCBI Taxonomy" id="16924"/>
    <lineage>
        <taxon>Eukaryota</taxon>
        <taxon>Viridiplantae</taxon>
        <taxon>Streptophyta</taxon>
        <taxon>Embryophyta</taxon>
        <taxon>Tracheophyta</taxon>
        <taxon>Spermatophyta</taxon>
        <taxon>Magnoliopsida</taxon>
        <taxon>eudicotyledons</taxon>
        <taxon>Gunneridae</taxon>
        <taxon>Pentapetalae</taxon>
        <taxon>asterids</taxon>
        <taxon>Cornales</taxon>
        <taxon>Nyssaceae</taxon>
        <taxon>Davidia</taxon>
    </lineage>
</organism>
<evidence type="ECO:0000256" key="6">
    <source>
        <dbReference type="ARBA" id="ARBA00048679"/>
    </source>
</evidence>
<dbReference type="FunFam" id="3.30.200.20:FF:000034">
    <property type="entry name" value="Kinase suppressor of Ras 1"/>
    <property type="match status" value="1"/>
</dbReference>
<dbReference type="CDD" id="cd13999">
    <property type="entry name" value="STKc_MAP3K-like"/>
    <property type="match status" value="1"/>
</dbReference>
<comment type="catalytic activity">
    <reaction evidence="6">
        <text>L-seryl-[protein] + ATP = O-phospho-L-seryl-[protein] + ADP + H(+)</text>
        <dbReference type="Rhea" id="RHEA:17989"/>
        <dbReference type="Rhea" id="RHEA-COMP:9863"/>
        <dbReference type="Rhea" id="RHEA-COMP:11604"/>
        <dbReference type="ChEBI" id="CHEBI:15378"/>
        <dbReference type="ChEBI" id="CHEBI:29999"/>
        <dbReference type="ChEBI" id="CHEBI:30616"/>
        <dbReference type="ChEBI" id="CHEBI:83421"/>
        <dbReference type="ChEBI" id="CHEBI:456216"/>
        <dbReference type="EC" id="2.7.11.1"/>
    </reaction>
</comment>
<dbReference type="InterPro" id="IPR001245">
    <property type="entry name" value="Ser-Thr/Tyr_kinase_cat_dom"/>
</dbReference>